<proteinExistence type="inferred from homology"/>
<gene>
    <name evidence="5" type="primary">rpmG</name>
    <name evidence="6" type="ORF">JN00_0414</name>
</gene>
<dbReference type="AlphaFoldDB" id="A0A3L9ZXX4"/>
<evidence type="ECO:0000256" key="3">
    <source>
        <dbReference type="ARBA" id="ARBA00023274"/>
    </source>
</evidence>
<dbReference type="GO" id="GO:0006412">
    <property type="term" value="P:translation"/>
    <property type="evidence" value="ECO:0007669"/>
    <property type="project" value="UniProtKB-UniRule"/>
</dbReference>
<keyword evidence="3 5" id="KW-0687">Ribonucleoprotein</keyword>
<evidence type="ECO:0000313" key="6">
    <source>
        <dbReference type="EMBL" id="RMA77563.1"/>
    </source>
</evidence>
<dbReference type="GO" id="GO:0005840">
    <property type="term" value="C:ribosome"/>
    <property type="evidence" value="ECO:0007669"/>
    <property type="project" value="UniProtKB-KW"/>
</dbReference>
<dbReference type="NCBIfam" id="NF001764">
    <property type="entry name" value="PRK00504.1"/>
    <property type="match status" value="1"/>
</dbReference>
<dbReference type="SUPFAM" id="SSF57829">
    <property type="entry name" value="Zn-binding ribosomal proteins"/>
    <property type="match status" value="1"/>
</dbReference>
<dbReference type="GO" id="GO:0003735">
    <property type="term" value="F:structural constituent of ribosome"/>
    <property type="evidence" value="ECO:0007669"/>
    <property type="project" value="InterPro"/>
</dbReference>
<evidence type="ECO:0000256" key="4">
    <source>
        <dbReference type="ARBA" id="ARBA00035176"/>
    </source>
</evidence>
<dbReference type="GO" id="GO:0005737">
    <property type="term" value="C:cytoplasm"/>
    <property type="evidence" value="ECO:0007669"/>
    <property type="project" value="UniProtKB-ARBA"/>
</dbReference>
<evidence type="ECO:0000256" key="2">
    <source>
        <dbReference type="ARBA" id="ARBA00022980"/>
    </source>
</evidence>
<comment type="caution">
    <text evidence="6">The sequence shown here is derived from an EMBL/GenBank/DDBJ whole genome shotgun (WGS) entry which is preliminary data.</text>
</comment>
<accession>A0A3L9ZXX4</accession>
<name>A0A3L9ZXX4_9BACT</name>
<dbReference type="Gene3D" id="2.20.28.120">
    <property type="entry name" value="Ribosomal protein L33"/>
    <property type="match status" value="1"/>
</dbReference>
<dbReference type="GO" id="GO:1990904">
    <property type="term" value="C:ribonucleoprotein complex"/>
    <property type="evidence" value="ECO:0007669"/>
    <property type="project" value="UniProtKB-KW"/>
</dbReference>
<dbReference type="Pfam" id="PF00471">
    <property type="entry name" value="Ribosomal_L33"/>
    <property type="match status" value="1"/>
</dbReference>
<evidence type="ECO:0000256" key="5">
    <source>
        <dbReference type="HAMAP-Rule" id="MF_00294"/>
    </source>
</evidence>
<organism evidence="6 7">
    <name type="scientific">Metamycoplasma subdolum</name>
    <dbReference type="NCBI Taxonomy" id="92407"/>
    <lineage>
        <taxon>Bacteria</taxon>
        <taxon>Bacillati</taxon>
        <taxon>Mycoplasmatota</taxon>
        <taxon>Mycoplasmoidales</taxon>
        <taxon>Metamycoplasmataceae</taxon>
        <taxon>Metamycoplasma</taxon>
    </lineage>
</organism>
<protein>
    <recommendedName>
        <fullName evidence="4 5">Large ribosomal subunit protein bL33</fullName>
    </recommendedName>
</protein>
<comment type="similarity">
    <text evidence="1 5">Belongs to the bacterial ribosomal protein bL33 family.</text>
</comment>
<evidence type="ECO:0000256" key="1">
    <source>
        <dbReference type="ARBA" id="ARBA00007596"/>
    </source>
</evidence>
<sequence length="48" mass="5723">MKSTKKVSLACQVCFRKNYYTKKSNSARLEIKKFCSFCNKQTEHKEEK</sequence>
<evidence type="ECO:0000313" key="7">
    <source>
        <dbReference type="Proteomes" id="UP000267246"/>
    </source>
</evidence>
<dbReference type="RefSeq" id="WP_121940878.1">
    <property type="nucleotide sequence ID" value="NZ_CP137846.1"/>
</dbReference>
<dbReference type="Proteomes" id="UP000267246">
    <property type="component" value="Unassembled WGS sequence"/>
</dbReference>
<dbReference type="InterPro" id="IPR038584">
    <property type="entry name" value="Ribosomal_bL33_sf"/>
</dbReference>
<keyword evidence="2 5" id="KW-0689">Ribosomal protein</keyword>
<dbReference type="HAMAP" id="MF_00294">
    <property type="entry name" value="Ribosomal_bL33"/>
    <property type="match status" value="1"/>
</dbReference>
<dbReference type="InterPro" id="IPR001705">
    <property type="entry name" value="Ribosomal_bL33"/>
</dbReference>
<dbReference type="EMBL" id="REFI01000008">
    <property type="protein sequence ID" value="RMA77563.1"/>
    <property type="molecule type" value="Genomic_DNA"/>
</dbReference>
<keyword evidence="7" id="KW-1185">Reference proteome</keyword>
<dbReference type="OrthoDB" id="197660at2"/>
<dbReference type="NCBIfam" id="TIGR01023">
    <property type="entry name" value="rpmG_bact"/>
    <property type="match status" value="1"/>
</dbReference>
<reference evidence="6 7" key="1">
    <citation type="submission" date="2018-10" db="EMBL/GenBank/DDBJ databases">
        <title>Genomic Encyclopedia of Archaeal and Bacterial Type Strains, Phase II (KMG-II): from individual species to whole genera.</title>
        <authorList>
            <person name="Goeker M."/>
        </authorList>
    </citation>
    <scope>NUCLEOTIDE SEQUENCE [LARGE SCALE GENOMIC DNA]</scope>
    <source>
        <strain evidence="6 7">ATCC 29870</strain>
    </source>
</reference>
<dbReference type="InterPro" id="IPR011332">
    <property type="entry name" value="Ribosomal_zn-bd"/>
</dbReference>